<dbReference type="InterPro" id="IPR015813">
    <property type="entry name" value="Pyrv/PenolPyrv_kinase-like_dom"/>
</dbReference>
<sequence>MSDLNLKQKIRSGEILIGVSVPLDASESEMEAIIGKDDYAFVFADSQHGAFNEDTLVKFCESASNLGIPSQFRIKHTRHAYLIGNILDLGPVGIEVPQVETLETVKEAVHYFYYPQMGGRSVGGTARYKVGERPGRTEYGSWWNQTGFLSIQM</sequence>
<organism evidence="1">
    <name type="scientific">marine metagenome</name>
    <dbReference type="NCBI Taxonomy" id="408172"/>
    <lineage>
        <taxon>unclassified sequences</taxon>
        <taxon>metagenomes</taxon>
        <taxon>ecological metagenomes</taxon>
    </lineage>
</organism>
<evidence type="ECO:0000313" key="1">
    <source>
        <dbReference type="EMBL" id="SVA05159.1"/>
    </source>
</evidence>
<name>A0A381SNW4_9ZZZZ</name>
<feature type="non-terminal residue" evidence="1">
    <location>
        <position position="153"/>
    </location>
</feature>
<dbReference type="PANTHER" id="PTHR30502">
    <property type="entry name" value="2-KETO-3-DEOXY-L-RHAMNONATE ALDOLASE"/>
    <property type="match status" value="1"/>
</dbReference>
<dbReference type="InterPro" id="IPR050251">
    <property type="entry name" value="HpcH-HpaI_aldolase"/>
</dbReference>
<accession>A0A381SNW4</accession>
<dbReference type="SUPFAM" id="SSF51621">
    <property type="entry name" value="Phosphoenolpyruvate/pyruvate domain"/>
    <property type="match status" value="1"/>
</dbReference>
<dbReference type="GO" id="GO:0016832">
    <property type="term" value="F:aldehyde-lyase activity"/>
    <property type="evidence" value="ECO:0007669"/>
    <property type="project" value="TreeGrafter"/>
</dbReference>
<dbReference type="EMBL" id="UINC01003307">
    <property type="protein sequence ID" value="SVA05159.1"/>
    <property type="molecule type" value="Genomic_DNA"/>
</dbReference>
<gene>
    <name evidence="1" type="ORF">METZ01_LOCUS58013</name>
</gene>
<dbReference type="InterPro" id="IPR040442">
    <property type="entry name" value="Pyrv_kinase-like_dom_sf"/>
</dbReference>
<evidence type="ECO:0008006" key="2">
    <source>
        <dbReference type="Google" id="ProtNLM"/>
    </source>
</evidence>
<dbReference type="AlphaFoldDB" id="A0A381SNW4"/>
<protein>
    <recommendedName>
        <fullName evidence="2">HpcH/HpaI aldolase/citrate lyase domain-containing protein</fullName>
    </recommendedName>
</protein>
<dbReference type="GO" id="GO:0005737">
    <property type="term" value="C:cytoplasm"/>
    <property type="evidence" value="ECO:0007669"/>
    <property type="project" value="TreeGrafter"/>
</dbReference>
<dbReference type="PANTHER" id="PTHR30502:SF0">
    <property type="entry name" value="PHOSPHOENOLPYRUVATE CARBOXYLASE FAMILY PROTEIN"/>
    <property type="match status" value="1"/>
</dbReference>
<dbReference type="Gene3D" id="3.20.20.60">
    <property type="entry name" value="Phosphoenolpyruvate-binding domains"/>
    <property type="match status" value="1"/>
</dbReference>
<proteinExistence type="predicted"/>
<reference evidence="1" key="1">
    <citation type="submission" date="2018-05" db="EMBL/GenBank/DDBJ databases">
        <authorList>
            <person name="Lanie J.A."/>
            <person name="Ng W.-L."/>
            <person name="Kazmierczak K.M."/>
            <person name="Andrzejewski T.M."/>
            <person name="Davidsen T.M."/>
            <person name="Wayne K.J."/>
            <person name="Tettelin H."/>
            <person name="Glass J.I."/>
            <person name="Rusch D."/>
            <person name="Podicherti R."/>
            <person name="Tsui H.-C.T."/>
            <person name="Winkler M.E."/>
        </authorList>
    </citation>
    <scope>NUCLEOTIDE SEQUENCE</scope>
</reference>